<feature type="transmembrane region" description="Helical" evidence="1">
    <location>
        <begin position="213"/>
        <end position="234"/>
    </location>
</feature>
<protein>
    <submittedName>
        <fullName evidence="2">Uncharacterized protein</fullName>
    </submittedName>
</protein>
<evidence type="ECO:0000313" key="3">
    <source>
        <dbReference type="Proteomes" id="UP000319263"/>
    </source>
</evidence>
<reference evidence="2 3" key="1">
    <citation type="submission" date="2019-07" db="EMBL/GenBank/DDBJ databases">
        <title>Microlunatus dokdonensis sp. nov. isolated from the rhizospheric soil of the wild plant Elymus tsukushiensis.</title>
        <authorList>
            <person name="Ghim S.-Y."/>
            <person name="Hwang Y.-J."/>
            <person name="Son J.-S."/>
            <person name="Shin J.-H."/>
        </authorList>
    </citation>
    <scope>NUCLEOTIDE SEQUENCE [LARGE SCALE GENOMIC DNA]</scope>
    <source>
        <strain evidence="2 3">KUDC0627</strain>
    </source>
</reference>
<feature type="transmembrane region" description="Helical" evidence="1">
    <location>
        <begin position="41"/>
        <end position="61"/>
    </location>
</feature>
<dbReference type="EMBL" id="CP041692">
    <property type="protein sequence ID" value="QDP95259.1"/>
    <property type="molecule type" value="Genomic_DNA"/>
</dbReference>
<sequence>MIMIETPPGIAADFGDRAGDSVRADQAVVLRRAIRGLWTQLPTLSVAGAVVTGAAVVSIVISQLSIIGLVLVPLLVGPSAAAVCAVADDVLARDDTSLRSWWAALGRFAGFGTRTLIIAAAPATLLVLALLALQQSGSSIAYLPVIVSAIVTVVVGATMIAVLPLGVSRPGLRGRLLWLTAAHLVARWPVRFLAPICLLGLGIWACVAFTGTLLILVPAPVALLATAACWTSVLELGAAGPPRHQEVACHQDDDATSKGGATT</sequence>
<organism evidence="2 3">
    <name type="scientific">Microlunatus elymi</name>
    <dbReference type="NCBI Taxonomy" id="2596828"/>
    <lineage>
        <taxon>Bacteria</taxon>
        <taxon>Bacillati</taxon>
        <taxon>Actinomycetota</taxon>
        <taxon>Actinomycetes</taxon>
        <taxon>Propionibacteriales</taxon>
        <taxon>Propionibacteriaceae</taxon>
        <taxon>Microlunatus</taxon>
    </lineage>
</organism>
<dbReference type="KEGG" id="mik:FOE78_04445"/>
<feature type="transmembrane region" description="Helical" evidence="1">
    <location>
        <begin position="139"/>
        <end position="167"/>
    </location>
</feature>
<keyword evidence="1" id="KW-0472">Membrane</keyword>
<proteinExistence type="predicted"/>
<feature type="transmembrane region" description="Helical" evidence="1">
    <location>
        <begin position="188"/>
        <end position="207"/>
    </location>
</feature>
<dbReference type="AlphaFoldDB" id="A0A516PVR9"/>
<keyword evidence="1" id="KW-0812">Transmembrane</keyword>
<gene>
    <name evidence="2" type="ORF">FOE78_04445</name>
</gene>
<evidence type="ECO:0000313" key="2">
    <source>
        <dbReference type="EMBL" id="QDP95259.1"/>
    </source>
</evidence>
<keyword evidence="1" id="KW-1133">Transmembrane helix</keyword>
<accession>A0A516PVR9</accession>
<evidence type="ECO:0000256" key="1">
    <source>
        <dbReference type="SAM" id="Phobius"/>
    </source>
</evidence>
<feature type="transmembrane region" description="Helical" evidence="1">
    <location>
        <begin position="67"/>
        <end position="87"/>
    </location>
</feature>
<dbReference type="Proteomes" id="UP000319263">
    <property type="component" value="Chromosome"/>
</dbReference>
<dbReference type="RefSeq" id="WP_143985240.1">
    <property type="nucleotide sequence ID" value="NZ_CP041692.1"/>
</dbReference>
<keyword evidence="3" id="KW-1185">Reference proteome</keyword>
<feature type="transmembrane region" description="Helical" evidence="1">
    <location>
        <begin position="108"/>
        <end position="133"/>
    </location>
</feature>
<dbReference type="OrthoDB" id="5189669at2"/>
<name>A0A516PVR9_9ACTN</name>